<protein>
    <submittedName>
        <fullName evidence="1">ATPase</fullName>
    </submittedName>
</protein>
<evidence type="ECO:0000313" key="1">
    <source>
        <dbReference type="EMBL" id="TVT50055.1"/>
    </source>
</evidence>
<gene>
    <name evidence="1" type="ORF">FHK82_16680</name>
</gene>
<comment type="caution">
    <text evidence="1">The sequence shown here is derived from an EMBL/GenBank/DDBJ whole genome shotgun (WGS) entry which is preliminary data.</text>
</comment>
<sequence length="108" mass="12434">MDETLQRLLDAEKKAEAIVHQADEQREQLIQGALREAHAEEERFEARIPELHSAFIDKAEQRATQTISELKKRYDEHHMQLRSTAESREAEALSAAFELLIDPDADHS</sequence>
<dbReference type="Proteomes" id="UP000317355">
    <property type="component" value="Unassembled WGS sequence"/>
</dbReference>
<dbReference type="EMBL" id="VMRY01000112">
    <property type="protein sequence ID" value="TVT50055.1"/>
    <property type="molecule type" value="Genomic_DNA"/>
</dbReference>
<accession>A0A558CMU2</accession>
<reference evidence="1 2" key="1">
    <citation type="submission" date="2019-07" db="EMBL/GenBank/DDBJ databases">
        <title>The pathways for chlorine oxyanion respiration interact through the shared metabolite chlorate.</title>
        <authorList>
            <person name="Barnum T.P."/>
            <person name="Cheng Y."/>
            <person name="Hill K.A."/>
            <person name="Lucas L.N."/>
            <person name="Carlson H.K."/>
            <person name="Coates J.D."/>
        </authorList>
    </citation>
    <scope>NUCLEOTIDE SEQUENCE [LARGE SCALE GENOMIC DNA]</scope>
    <source>
        <strain evidence="1">BK-3</strain>
    </source>
</reference>
<proteinExistence type="predicted"/>
<evidence type="ECO:0000313" key="2">
    <source>
        <dbReference type="Proteomes" id="UP000317355"/>
    </source>
</evidence>
<name>A0A558CMU2_9GAMM</name>
<dbReference type="AlphaFoldDB" id="A0A558CMU2"/>
<dbReference type="Gene3D" id="1.20.5.2950">
    <property type="match status" value="1"/>
</dbReference>
<organism evidence="1 2">
    <name type="scientific">Sedimenticola thiotaurini</name>
    <dbReference type="NCBI Taxonomy" id="1543721"/>
    <lineage>
        <taxon>Bacteria</taxon>
        <taxon>Pseudomonadati</taxon>
        <taxon>Pseudomonadota</taxon>
        <taxon>Gammaproteobacteria</taxon>
        <taxon>Chromatiales</taxon>
        <taxon>Sedimenticolaceae</taxon>
        <taxon>Sedimenticola</taxon>
    </lineage>
</organism>